<dbReference type="EMBL" id="BGPR01047530">
    <property type="protein sequence ID" value="GBO24566.1"/>
    <property type="molecule type" value="Genomic_DNA"/>
</dbReference>
<protein>
    <submittedName>
        <fullName evidence="1">Uncharacterized protein</fullName>
    </submittedName>
</protein>
<sequence>MVVNYWTSAIFEKYYLRKYCDVFPSRKLSSHEKRVQFLSFQLQTAGQLHLVVIKETFSRVIASRRKRPQCRGMNICQRAHLGVGFEESSGTLSCHTCIASGGGKHPRTFSTVGFDHWEHGRLVVGRPGVRLSSRVKKAELCPLRQGMKTECGTRRAVKNRFRRLEFGFRLRSAEKELYDQLGFKVPN</sequence>
<evidence type="ECO:0000313" key="2">
    <source>
        <dbReference type="Proteomes" id="UP000499080"/>
    </source>
</evidence>
<evidence type="ECO:0000313" key="1">
    <source>
        <dbReference type="EMBL" id="GBO24566.1"/>
    </source>
</evidence>
<reference evidence="1 2" key="1">
    <citation type="journal article" date="2019" name="Sci. Rep.">
        <title>Orb-weaving spider Araneus ventricosus genome elucidates the spidroin gene catalogue.</title>
        <authorList>
            <person name="Kono N."/>
            <person name="Nakamura H."/>
            <person name="Ohtoshi R."/>
            <person name="Moran D.A.P."/>
            <person name="Shinohara A."/>
            <person name="Yoshida Y."/>
            <person name="Fujiwara M."/>
            <person name="Mori M."/>
            <person name="Tomita M."/>
            <person name="Arakawa K."/>
        </authorList>
    </citation>
    <scope>NUCLEOTIDE SEQUENCE [LARGE SCALE GENOMIC DNA]</scope>
</reference>
<dbReference type="Proteomes" id="UP000499080">
    <property type="component" value="Unassembled WGS sequence"/>
</dbReference>
<comment type="caution">
    <text evidence="1">The sequence shown here is derived from an EMBL/GenBank/DDBJ whole genome shotgun (WGS) entry which is preliminary data.</text>
</comment>
<gene>
    <name evidence="1" type="ORF">AVEN_44722_1</name>
</gene>
<dbReference type="AlphaFoldDB" id="A0A4Y2VK77"/>
<proteinExistence type="predicted"/>
<name>A0A4Y2VK77_ARAVE</name>
<organism evidence="1 2">
    <name type="scientific">Araneus ventricosus</name>
    <name type="common">Orbweaver spider</name>
    <name type="synonym">Epeira ventricosa</name>
    <dbReference type="NCBI Taxonomy" id="182803"/>
    <lineage>
        <taxon>Eukaryota</taxon>
        <taxon>Metazoa</taxon>
        <taxon>Ecdysozoa</taxon>
        <taxon>Arthropoda</taxon>
        <taxon>Chelicerata</taxon>
        <taxon>Arachnida</taxon>
        <taxon>Araneae</taxon>
        <taxon>Araneomorphae</taxon>
        <taxon>Entelegynae</taxon>
        <taxon>Araneoidea</taxon>
        <taxon>Araneidae</taxon>
        <taxon>Araneus</taxon>
    </lineage>
</organism>
<accession>A0A4Y2VK77</accession>
<keyword evidence="2" id="KW-1185">Reference proteome</keyword>